<dbReference type="EMBL" id="JANPWB010000014">
    <property type="protein sequence ID" value="KAJ1101601.1"/>
    <property type="molecule type" value="Genomic_DNA"/>
</dbReference>
<feature type="region of interest" description="Disordered" evidence="1">
    <location>
        <begin position="32"/>
        <end position="250"/>
    </location>
</feature>
<feature type="compositionally biased region" description="Low complexity" evidence="1">
    <location>
        <begin position="191"/>
        <end position="204"/>
    </location>
</feature>
<evidence type="ECO:0000313" key="2">
    <source>
        <dbReference type="EMBL" id="KAJ1101601.1"/>
    </source>
</evidence>
<feature type="compositionally biased region" description="Low complexity" evidence="1">
    <location>
        <begin position="147"/>
        <end position="157"/>
    </location>
</feature>
<evidence type="ECO:0008006" key="4">
    <source>
        <dbReference type="Google" id="ProtNLM"/>
    </source>
</evidence>
<keyword evidence="3" id="KW-1185">Reference proteome</keyword>
<comment type="caution">
    <text evidence="2">The sequence shown here is derived from an EMBL/GenBank/DDBJ whole genome shotgun (WGS) entry which is preliminary data.</text>
</comment>
<gene>
    <name evidence="2" type="ORF">NDU88_006667</name>
</gene>
<sequence>MVQGDSPLSRPTKDNQYSTWGALSVVSPVIGIRGFPGSRHQGSGHAFSRGVHPKWTPHWAAPGGPPSPRLSVVRSPSVRGHQAPPPEQKADLPPAGAPSRRSSLHPPFRVGPHSRLAPGAAYRSIWGCGRNPAANHVGPARTGRTSPPEAAPGAAAALKPLRSRRPLTCNAPTREAPRHSAPRPRPPAGPRSPRSPEQPQSLGGPLQGGKTAPPRSPCPQQSSHSALDTGPPASARPGTDLKSAPPEPIR</sequence>
<organism evidence="2 3">
    <name type="scientific">Pleurodeles waltl</name>
    <name type="common">Iberian ribbed newt</name>
    <dbReference type="NCBI Taxonomy" id="8319"/>
    <lineage>
        <taxon>Eukaryota</taxon>
        <taxon>Metazoa</taxon>
        <taxon>Chordata</taxon>
        <taxon>Craniata</taxon>
        <taxon>Vertebrata</taxon>
        <taxon>Euteleostomi</taxon>
        <taxon>Amphibia</taxon>
        <taxon>Batrachia</taxon>
        <taxon>Caudata</taxon>
        <taxon>Salamandroidea</taxon>
        <taxon>Salamandridae</taxon>
        <taxon>Pleurodelinae</taxon>
        <taxon>Pleurodeles</taxon>
    </lineage>
</organism>
<evidence type="ECO:0000313" key="3">
    <source>
        <dbReference type="Proteomes" id="UP001066276"/>
    </source>
</evidence>
<feature type="compositionally biased region" description="Low complexity" evidence="1">
    <location>
        <begin position="69"/>
        <end position="79"/>
    </location>
</feature>
<protein>
    <recommendedName>
        <fullName evidence="4">Basic proline-rich protein-like</fullName>
    </recommendedName>
</protein>
<proteinExistence type="predicted"/>
<name>A0AAV7MCW3_PLEWA</name>
<reference evidence="2" key="1">
    <citation type="journal article" date="2022" name="bioRxiv">
        <title>Sequencing and chromosome-scale assembly of the giantPleurodeles waltlgenome.</title>
        <authorList>
            <person name="Brown T."/>
            <person name="Elewa A."/>
            <person name="Iarovenko S."/>
            <person name="Subramanian E."/>
            <person name="Araus A.J."/>
            <person name="Petzold A."/>
            <person name="Susuki M."/>
            <person name="Suzuki K.-i.T."/>
            <person name="Hayashi T."/>
            <person name="Toyoda A."/>
            <person name="Oliveira C."/>
            <person name="Osipova E."/>
            <person name="Leigh N.D."/>
            <person name="Simon A."/>
            <person name="Yun M.H."/>
        </authorList>
    </citation>
    <scope>NUCLEOTIDE SEQUENCE</scope>
    <source>
        <strain evidence="2">20211129_DDA</strain>
        <tissue evidence="2">Liver</tissue>
    </source>
</reference>
<feature type="region of interest" description="Disordered" evidence="1">
    <location>
        <begin position="1"/>
        <end position="20"/>
    </location>
</feature>
<dbReference type="AlphaFoldDB" id="A0AAV7MCW3"/>
<accession>A0AAV7MCW3</accession>
<evidence type="ECO:0000256" key="1">
    <source>
        <dbReference type="SAM" id="MobiDB-lite"/>
    </source>
</evidence>
<dbReference type="Proteomes" id="UP001066276">
    <property type="component" value="Chromosome 10"/>
</dbReference>